<reference evidence="1" key="1">
    <citation type="journal article" date="2012" name="PLoS ONE">
        <title>Gene sets for utilization of primary and secondary nutrition supplies in the distal gut of endangered iberian lynx.</title>
        <authorList>
            <person name="Alcaide M."/>
            <person name="Messina E."/>
            <person name="Richter M."/>
            <person name="Bargiela R."/>
            <person name="Peplies J."/>
            <person name="Huws S.A."/>
            <person name="Newbold C.J."/>
            <person name="Golyshin P.N."/>
            <person name="Simon M.A."/>
            <person name="Lopez G."/>
            <person name="Yakimov M.M."/>
            <person name="Ferrer M."/>
        </authorList>
    </citation>
    <scope>NUCLEOTIDE SEQUENCE</scope>
</reference>
<feature type="non-terminal residue" evidence="1">
    <location>
        <position position="110"/>
    </location>
</feature>
<gene>
    <name evidence="1" type="ORF">EVA_21686</name>
</gene>
<dbReference type="Gene3D" id="3.40.50.300">
    <property type="entry name" value="P-loop containing nucleotide triphosphate hydrolases"/>
    <property type="match status" value="1"/>
</dbReference>
<dbReference type="SUPFAM" id="SSF52540">
    <property type="entry name" value="P-loop containing nucleoside triphosphate hydrolases"/>
    <property type="match status" value="1"/>
</dbReference>
<sequence length="110" mass="12450">CSVNSYLRQIISAWSESFDYVVIDGEAGVEQINRRVMEKVTHLILVTDPCKRGMKVIQTIKNVAQELTMFQKCGVIVNRFNDDNLKQYLDVGDVDVLAYIPDDPELALAD</sequence>
<protein>
    <submittedName>
        <fullName evidence="1">Cobyrinic acid ac-diamide synthase</fullName>
    </submittedName>
</protein>
<dbReference type="EMBL" id="AMCI01008977">
    <property type="protein sequence ID" value="EJW90207.1"/>
    <property type="molecule type" value="Genomic_DNA"/>
</dbReference>
<accession>J9FKR8</accession>
<name>J9FKR8_9ZZZZ</name>
<evidence type="ECO:0000313" key="1">
    <source>
        <dbReference type="EMBL" id="EJW90207.1"/>
    </source>
</evidence>
<dbReference type="AlphaFoldDB" id="J9FKR8"/>
<feature type="non-terminal residue" evidence="1">
    <location>
        <position position="1"/>
    </location>
</feature>
<comment type="caution">
    <text evidence="1">The sequence shown here is derived from an EMBL/GenBank/DDBJ whole genome shotgun (WGS) entry which is preliminary data.</text>
</comment>
<organism evidence="1">
    <name type="scientific">gut metagenome</name>
    <dbReference type="NCBI Taxonomy" id="749906"/>
    <lineage>
        <taxon>unclassified sequences</taxon>
        <taxon>metagenomes</taxon>
        <taxon>organismal metagenomes</taxon>
    </lineage>
</organism>
<dbReference type="InterPro" id="IPR027417">
    <property type="entry name" value="P-loop_NTPase"/>
</dbReference>
<proteinExistence type="predicted"/>